<proteinExistence type="predicted"/>
<organism evidence="2 3">
    <name type="scientific">Leptospira yanagawae serovar Saopaulo str. Sao Paulo = ATCC 700523</name>
    <dbReference type="NCBI Taxonomy" id="1249483"/>
    <lineage>
        <taxon>Bacteria</taxon>
        <taxon>Pseudomonadati</taxon>
        <taxon>Spirochaetota</taxon>
        <taxon>Spirochaetia</taxon>
        <taxon>Leptospirales</taxon>
        <taxon>Leptospiraceae</taxon>
        <taxon>Leptospira</taxon>
    </lineage>
</organism>
<protein>
    <submittedName>
        <fullName evidence="2">Uncharacterized protein</fullName>
    </submittedName>
</protein>
<reference evidence="2 3" key="1">
    <citation type="submission" date="2013-04" db="EMBL/GenBank/DDBJ databases">
        <authorList>
            <person name="Harkins D.M."/>
            <person name="Durkin A.S."/>
            <person name="Brinkac L.M."/>
            <person name="Haft D.H."/>
            <person name="Selengut J.D."/>
            <person name="Sanka R."/>
            <person name="DePew J."/>
            <person name="Purushe J."/>
            <person name="Hartskeerl R.A."/>
            <person name="Ahmed A."/>
            <person name="van der Linden H."/>
            <person name="Goris M.G.A."/>
            <person name="Vinetz J.M."/>
            <person name="Sutton G.G."/>
            <person name="Nierman W.C."/>
            <person name="Fouts D.E."/>
        </authorList>
    </citation>
    <scope>NUCLEOTIDE SEQUENCE [LARGE SCALE GENOMIC DNA]</scope>
    <source>
        <strain evidence="2 3">Sao Paulo</strain>
    </source>
</reference>
<evidence type="ECO:0000313" key="2">
    <source>
        <dbReference type="EMBL" id="EOQ88587.1"/>
    </source>
</evidence>
<evidence type="ECO:0000313" key="3">
    <source>
        <dbReference type="Proteomes" id="UP000013996"/>
    </source>
</evidence>
<evidence type="ECO:0000256" key="1">
    <source>
        <dbReference type="SAM" id="MobiDB-lite"/>
    </source>
</evidence>
<dbReference type="AlphaFoldDB" id="A0A5E8HCT7"/>
<sequence>MFPTSTLCLAQDKQRRRPKKNTEKEKRSKRVLVGNSPRSAMEL</sequence>
<dbReference type="EMBL" id="AOGX02000016">
    <property type="protein sequence ID" value="EOQ88587.1"/>
    <property type="molecule type" value="Genomic_DNA"/>
</dbReference>
<comment type="caution">
    <text evidence="2">The sequence shown here is derived from an EMBL/GenBank/DDBJ whole genome shotgun (WGS) entry which is preliminary data.</text>
</comment>
<dbReference type="Proteomes" id="UP000013996">
    <property type="component" value="Unassembled WGS sequence"/>
</dbReference>
<feature type="region of interest" description="Disordered" evidence="1">
    <location>
        <begin position="1"/>
        <end position="43"/>
    </location>
</feature>
<name>A0A5E8HCT7_9LEPT</name>
<gene>
    <name evidence="2" type="ORF">LEP1GSC202_2744</name>
</gene>
<accession>A0A5E8HCT7</accession>